<evidence type="ECO:0000256" key="1">
    <source>
        <dbReference type="SAM" id="Phobius"/>
    </source>
</evidence>
<evidence type="ECO:0000313" key="2">
    <source>
        <dbReference type="EMBL" id="ELA42587.1"/>
    </source>
</evidence>
<evidence type="ECO:0000313" key="3">
    <source>
        <dbReference type="Proteomes" id="UP000011082"/>
    </source>
</evidence>
<dbReference type="EMBL" id="JH370131">
    <property type="protein sequence ID" value="ELA42587.1"/>
    <property type="molecule type" value="Genomic_DNA"/>
</dbReference>
<dbReference type="RefSeq" id="XP_007603792.1">
    <property type="nucleotide sequence ID" value="XM_007603730.1"/>
</dbReference>
<proteinExistence type="predicted"/>
<keyword evidence="1" id="KW-0472">Membrane</keyword>
<protein>
    <submittedName>
        <fullName evidence="2">Uncharacterized protein</fullName>
    </submittedName>
</protein>
<keyword evidence="3" id="KW-1185">Reference proteome</keyword>
<dbReference type="AlphaFoldDB" id="L2GQK3"/>
<gene>
    <name evidence="2" type="ORF">VICG_00339</name>
</gene>
<sequence>MLWIDLFMPIIITFQQYTFIFTFIKYSICLKMFKNHTVLYLSMKCIIKFPTRKNVCILINEEDFINHRCYIKPWTISIISNCDLKNFIRGSNLKIIGPLDIKKL</sequence>
<keyword evidence="1" id="KW-1133">Transmembrane helix</keyword>
<reference evidence="3" key="1">
    <citation type="submission" date="2011-05" db="EMBL/GenBank/DDBJ databases">
        <title>The genome sequence of Vittaforma corneae strain ATCC 50505.</title>
        <authorList>
            <consortium name="The Broad Institute Genome Sequencing Platform"/>
            <person name="Cuomo C."/>
            <person name="Didier E."/>
            <person name="Bowers L."/>
            <person name="Young S.K."/>
            <person name="Zeng Q."/>
            <person name="Gargeya S."/>
            <person name="Fitzgerald M."/>
            <person name="Haas B."/>
            <person name="Abouelleil A."/>
            <person name="Alvarado L."/>
            <person name="Arachchi H.M."/>
            <person name="Berlin A."/>
            <person name="Chapman S.B."/>
            <person name="Gearin G."/>
            <person name="Goldberg J."/>
            <person name="Griggs A."/>
            <person name="Gujja S."/>
            <person name="Hansen M."/>
            <person name="Heiman D."/>
            <person name="Howarth C."/>
            <person name="Larimer J."/>
            <person name="Lui A."/>
            <person name="MacDonald P.J.P."/>
            <person name="McCowen C."/>
            <person name="Montmayeur A."/>
            <person name="Murphy C."/>
            <person name="Neiman D."/>
            <person name="Pearson M."/>
            <person name="Priest M."/>
            <person name="Roberts A."/>
            <person name="Saif S."/>
            <person name="Shea T."/>
            <person name="Sisk P."/>
            <person name="Stolte C."/>
            <person name="Sykes S."/>
            <person name="Wortman J."/>
            <person name="Nusbaum C."/>
            <person name="Birren B."/>
        </authorList>
    </citation>
    <scope>NUCLEOTIDE SEQUENCE [LARGE SCALE GENOMIC DNA]</scope>
    <source>
        <strain evidence="3">ATCC 50505</strain>
    </source>
</reference>
<dbReference type="GeneID" id="19881057"/>
<feature type="transmembrane region" description="Helical" evidence="1">
    <location>
        <begin position="6"/>
        <end position="24"/>
    </location>
</feature>
<name>L2GQK3_VITCO</name>
<accession>L2GQK3</accession>
<keyword evidence="1" id="KW-0812">Transmembrane</keyword>
<dbReference type="HOGENOM" id="CLU_2252136_0_0_1"/>
<organism evidence="2 3">
    <name type="scientific">Vittaforma corneae (strain ATCC 50505)</name>
    <name type="common">Microsporidian parasite</name>
    <name type="synonym">Nosema corneum</name>
    <dbReference type="NCBI Taxonomy" id="993615"/>
    <lineage>
        <taxon>Eukaryota</taxon>
        <taxon>Fungi</taxon>
        <taxon>Fungi incertae sedis</taxon>
        <taxon>Microsporidia</taxon>
        <taxon>Nosematidae</taxon>
        <taxon>Vittaforma</taxon>
    </lineage>
</organism>
<dbReference type="VEuPathDB" id="MicrosporidiaDB:VICG_00339"/>
<dbReference type="InParanoid" id="L2GQK3"/>
<dbReference type="Proteomes" id="UP000011082">
    <property type="component" value="Unassembled WGS sequence"/>
</dbReference>